<dbReference type="KEGG" id="mgk:FSB76_11895"/>
<evidence type="ECO:0000256" key="5">
    <source>
        <dbReference type="ARBA" id="ARBA00022989"/>
    </source>
</evidence>
<evidence type="ECO:0000259" key="8">
    <source>
        <dbReference type="Pfam" id="PF02308"/>
    </source>
</evidence>
<evidence type="ECO:0000313" key="9">
    <source>
        <dbReference type="EMBL" id="QEC76617.1"/>
    </source>
</evidence>
<proteinExistence type="inferred from homology"/>
<organism evidence="9 10">
    <name type="scientific">Mucilaginibacter ginsenosidivorax</name>
    <dbReference type="NCBI Taxonomy" id="862126"/>
    <lineage>
        <taxon>Bacteria</taxon>
        <taxon>Pseudomonadati</taxon>
        <taxon>Bacteroidota</taxon>
        <taxon>Sphingobacteriia</taxon>
        <taxon>Sphingobacteriales</taxon>
        <taxon>Sphingobacteriaceae</taxon>
        <taxon>Mucilaginibacter</taxon>
    </lineage>
</organism>
<dbReference type="InterPro" id="IPR049177">
    <property type="entry name" value="MgtC_SapB_SrpB_YhiD_N"/>
</dbReference>
<feature type="transmembrane region" description="Helical" evidence="7">
    <location>
        <begin position="99"/>
        <end position="119"/>
    </location>
</feature>
<evidence type="ECO:0000256" key="7">
    <source>
        <dbReference type="SAM" id="Phobius"/>
    </source>
</evidence>
<dbReference type="PANTHER" id="PTHR33778:SF1">
    <property type="entry name" value="MAGNESIUM TRANSPORTER YHID-RELATED"/>
    <property type="match status" value="1"/>
</dbReference>
<dbReference type="RefSeq" id="WP_147053787.1">
    <property type="nucleotide sequence ID" value="NZ_CP042437.1"/>
</dbReference>
<dbReference type="EMBL" id="CP042437">
    <property type="protein sequence ID" value="QEC76617.1"/>
    <property type="molecule type" value="Genomic_DNA"/>
</dbReference>
<dbReference type="AlphaFoldDB" id="A0A5B8VYE3"/>
<comment type="similarity">
    <text evidence="2">Belongs to the MgtC/SapB family.</text>
</comment>
<evidence type="ECO:0000256" key="6">
    <source>
        <dbReference type="ARBA" id="ARBA00023136"/>
    </source>
</evidence>
<sequence length="222" mass="24785">MNFDSTILLNPTHNIYGHEILKLFLAVVTGCILGLEREIRGKSAGFRTLALICLGATVFTICSYMLGVETNRDRIAANIITGVGFIGAGVIFRTNSSVSGITTAASIWISAALGMLLGIGEFALAGLALVATLFVLYALDFIQIWIDNKFEHRHYRLVFKNTCQLSTLYDQVTPLKLKIVKMKTSRKDVQTILEFEIWGRENNLALFNQWLIDSDEVLSFEW</sequence>
<feature type="domain" description="MgtC/SapB/SrpB/YhiD N-terminal" evidence="8">
    <location>
        <begin position="23"/>
        <end position="142"/>
    </location>
</feature>
<evidence type="ECO:0000256" key="1">
    <source>
        <dbReference type="ARBA" id="ARBA00004651"/>
    </source>
</evidence>
<dbReference type="PANTHER" id="PTHR33778">
    <property type="entry name" value="PROTEIN MGTC"/>
    <property type="match status" value="1"/>
</dbReference>
<comment type="subcellular location">
    <subcellularLocation>
        <location evidence="1">Cell membrane</location>
        <topology evidence="1">Multi-pass membrane protein</topology>
    </subcellularLocation>
</comment>
<keyword evidence="6 7" id="KW-0472">Membrane</keyword>
<keyword evidence="5 7" id="KW-1133">Transmembrane helix</keyword>
<dbReference type="Pfam" id="PF02308">
    <property type="entry name" value="MgtC"/>
    <property type="match status" value="1"/>
</dbReference>
<feature type="transmembrane region" description="Helical" evidence="7">
    <location>
        <begin position="20"/>
        <end position="36"/>
    </location>
</feature>
<feature type="transmembrane region" description="Helical" evidence="7">
    <location>
        <begin position="74"/>
        <end position="92"/>
    </location>
</feature>
<name>A0A5B8VYE3_9SPHI</name>
<dbReference type="GO" id="GO:0005886">
    <property type="term" value="C:plasma membrane"/>
    <property type="evidence" value="ECO:0007669"/>
    <property type="project" value="UniProtKB-SubCell"/>
</dbReference>
<evidence type="ECO:0000256" key="4">
    <source>
        <dbReference type="ARBA" id="ARBA00022692"/>
    </source>
</evidence>
<dbReference type="PRINTS" id="PR01837">
    <property type="entry name" value="MGTCSAPBPROT"/>
</dbReference>
<keyword evidence="10" id="KW-1185">Reference proteome</keyword>
<feature type="transmembrane region" description="Helical" evidence="7">
    <location>
        <begin position="48"/>
        <end position="68"/>
    </location>
</feature>
<evidence type="ECO:0000256" key="2">
    <source>
        <dbReference type="ARBA" id="ARBA00009298"/>
    </source>
</evidence>
<keyword evidence="3" id="KW-1003">Cell membrane</keyword>
<dbReference type="Proteomes" id="UP000321362">
    <property type="component" value="Chromosome"/>
</dbReference>
<feature type="transmembrane region" description="Helical" evidence="7">
    <location>
        <begin position="125"/>
        <end position="146"/>
    </location>
</feature>
<accession>A0A5B8VYE3</accession>
<evidence type="ECO:0000313" key="10">
    <source>
        <dbReference type="Proteomes" id="UP000321362"/>
    </source>
</evidence>
<reference evidence="9 10" key="1">
    <citation type="journal article" date="2013" name="J. Microbiol.">
        <title>Mucilaginibacter ginsenosidivorax sp. nov., with ginsenoside converting activity isolated from sediment.</title>
        <authorList>
            <person name="Kim J.K."/>
            <person name="Choi T.E."/>
            <person name="Liu Q.M."/>
            <person name="Park H.Y."/>
            <person name="Yi T.H."/>
            <person name="Yoon M.H."/>
            <person name="Kim S.C."/>
            <person name="Im W.T."/>
        </authorList>
    </citation>
    <scope>NUCLEOTIDE SEQUENCE [LARGE SCALE GENOMIC DNA]</scope>
    <source>
        <strain evidence="9 10">KHI28</strain>
    </source>
</reference>
<evidence type="ECO:0000256" key="3">
    <source>
        <dbReference type="ARBA" id="ARBA00022475"/>
    </source>
</evidence>
<gene>
    <name evidence="9" type="ORF">FSB76_11895</name>
</gene>
<dbReference type="InterPro" id="IPR003416">
    <property type="entry name" value="MgtC/SapB/SrpB/YhiD_fam"/>
</dbReference>
<protein>
    <submittedName>
        <fullName evidence="9">MgtC/SapB family protein</fullName>
    </submittedName>
</protein>
<keyword evidence="4 7" id="KW-0812">Transmembrane</keyword>
<dbReference type="OrthoDB" id="9811198at2"/>